<dbReference type="PANTHER" id="PTHR43845:SF1">
    <property type="entry name" value="BLR5969 PROTEIN"/>
    <property type="match status" value="1"/>
</dbReference>
<gene>
    <name evidence="1" type="primary">paaK</name>
    <name evidence="1" type="ORF">GCM10017584_00450</name>
</gene>
<proteinExistence type="predicted"/>
<sequence length="525" mass="58898">MKKSLIFGFVWAQDGFVRLFTHSVHTHKVLLGPGIEPFRWLLGRWRAWRTFELAAKSVPAYRAFLAERGSAPTLRPGKDLARAYAAIPEMDKDSYIKRWSIPERSLGGKLPRRGVVVDESSGSSGTPTSWVRGRDERLATRQLLQVGFTRTANGLPKQPFVLNAFSLGAWATGMNVTTSLTEATMIKSIGPDRNKIIATMKEFGPGYTYIILSYPPFLKALFDDDRIDWSAYDIVAAFGGEGISENMRNHILRFAHTAFGSYGASDLEINIAIETDYTVELRRAIAADPELAARITRQGEYGVLPMVFQFNPYDYLIETNEEGELVITIVRKQNINPRIRYNIHDRGHVMRLRHLTPILKELGHQNVIDEQFLDLPVLFHYGRSDLSVDYNGAVVAPDALRDVIYADENLLGAIENHRLISFEDADGDRQLHIALQLTEAATASGTLDEAGYRPKVIAELRRANGDFNNAILTAPDGTLPTIAFYGYRTGPFQRDGAKLKNEYAWQLTADEIGLWDVNLDDSCTR</sequence>
<accession>A0A9W6H6U1</accession>
<evidence type="ECO:0000313" key="2">
    <source>
        <dbReference type="Proteomes" id="UP001142372"/>
    </source>
</evidence>
<dbReference type="GO" id="GO:0016874">
    <property type="term" value="F:ligase activity"/>
    <property type="evidence" value="ECO:0007669"/>
    <property type="project" value="UniProtKB-KW"/>
</dbReference>
<dbReference type="EMBL" id="BSEN01000001">
    <property type="protein sequence ID" value="GLJ74472.1"/>
    <property type="molecule type" value="Genomic_DNA"/>
</dbReference>
<name>A0A9W6H6U1_9MICO</name>
<dbReference type="Proteomes" id="UP001142372">
    <property type="component" value="Unassembled WGS sequence"/>
</dbReference>
<evidence type="ECO:0000313" key="1">
    <source>
        <dbReference type="EMBL" id="GLJ74472.1"/>
    </source>
</evidence>
<reference evidence="1" key="2">
    <citation type="submission" date="2023-01" db="EMBL/GenBank/DDBJ databases">
        <authorList>
            <person name="Sun Q."/>
            <person name="Evtushenko L."/>
        </authorList>
    </citation>
    <scope>NUCLEOTIDE SEQUENCE</scope>
    <source>
        <strain evidence="1">VKM Ac-1401</strain>
    </source>
</reference>
<dbReference type="InterPro" id="IPR042099">
    <property type="entry name" value="ANL_N_sf"/>
</dbReference>
<protein>
    <submittedName>
        <fullName evidence="1">Phenylacetate--CoA ligase</fullName>
    </submittedName>
</protein>
<dbReference type="PANTHER" id="PTHR43845">
    <property type="entry name" value="BLR5969 PROTEIN"/>
    <property type="match status" value="1"/>
</dbReference>
<comment type="caution">
    <text evidence="1">The sequence shown here is derived from an EMBL/GenBank/DDBJ whole genome shotgun (WGS) entry which is preliminary data.</text>
</comment>
<dbReference type="RefSeq" id="WP_271175187.1">
    <property type="nucleotide sequence ID" value="NZ_BAAAJO010000001.1"/>
</dbReference>
<dbReference type="AlphaFoldDB" id="A0A9W6H6U1"/>
<dbReference type="Gene3D" id="3.40.50.12780">
    <property type="entry name" value="N-terminal domain of ligase-like"/>
    <property type="match status" value="1"/>
</dbReference>
<dbReference type="SUPFAM" id="SSF56801">
    <property type="entry name" value="Acetyl-CoA synthetase-like"/>
    <property type="match status" value="1"/>
</dbReference>
<reference evidence="1" key="1">
    <citation type="journal article" date="2014" name="Int. J. Syst. Evol. Microbiol.">
        <title>Complete genome sequence of Corynebacterium casei LMG S-19264T (=DSM 44701T), isolated from a smear-ripened cheese.</title>
        <authorList>
            <consortium name="US DOE Joint Genome Institute (JGI-PGF)"/>
            <person name="Walter F."/>
            <person name="Albersmeier A."/>
            <person name="Kalinowski J."/>
            <person name="Ruckert C."/>
        </authorList>
    </citation>
    <scope>NUCLEOTIDE SEQUENCE</scope>
    <source>
        <strain evidence="1">VKM Ac-1401</strain>
    </source>
</reference>
<keyword evidence="2" id="KW-1185">Reference proteome</keyword>
<organism evidence="1 2">
    <name type="scientific">Leifsonia poae</name>
    <dbReference type="NCBI Taxonomy" id="110933"/>
    <lineage>
        <taxon>Bacteria</taxon>
        <taxon>Bacillati</taxon>
        <taxon>Actinomycetota</taxon>
        <taxon>Actinomycetes</taxon>
        <taxon>Micrococcales</taxon>
        <taxon>Microbacteriaceae</taxon>
        <taxon>Leifsonia</taxon>
    </lineage>
</organism>
<keyword evidence="1" id="KW-0436">Ligase</keyword>